<dbReference type="EMBL" id="AEUW02000001">
    <property type="protein sequence ID" value="EHJ53305.1"/>
    <property type="molecule type" value="Genomic_DNA"/>
</dbReference>
<gene>
    <name evidence="2" type="ORF">STRMA_1761</name>
</gene>
<proteinExistence type="predicted"/>
<keyword evidence="3" id="KW-1185">Reference proteome</keyword>
<keyword evidence="1" id="KW-0812">Transmembrane</keyword>
<keyword evidence="1" id="KW-0472">Membrane</keyword>
<comment type="caution">
    <text evidence="2">The sequence shown here is derived from an EMBL/GenBank/DDBJ whole genome shotgun (WGS) entry which is preliminary data.</text>
</comment>
<dbReference type="Proteomes" id="UP000003573">
    <property type="component" value="Unassembled WGS sequence"/>
</dbReference>
<keyword evidence="1" id="KW-1133">Transmembrane helix</keyword>
<accession>G5JV52</accession>
<organism evidence="2 3">
    <name type="scientific">Streptococcus macacae NCTC 11558</name>
    <dbReference type="NCBI Taxonomy" id="764298"/>
    <lineage>
        <taxon>Bacteria</taxon>
        <taxon>Bacillati</taxon>
        <taxon>Bacillota</taxon>
        <taxon>Bacilli</taxon>
        <taxon>Lactobacillales</taxon>
        <taxon>Streptococcaceae</taxon>
        <taxon>Streptococcus</taxon>
    </lineage>
</organism>
<evidence type="ECO:0000256" key="1">
    <source>
        <dbReference type="SAM" id="Phobius"/>
    </source>
</evidence>
<evidence type="ECO:0000313" key="2">
    <source>
        <dbReference type="EMBL" id="EHJ53305.1"/>
    </source>
</evidence>
<evidence type="ECO:0000313" key="3">
    <source>
        <dbReference type="Proteomes" id="UP000003573"/>
    </source>
</evidence>
<dbReference type="STRING" id="764298.STRMA_1761"/>
<dbReference type="AlphaFoldDB" id="G5JV52"/>
<reference evidence="2 3" key="1">
    <citation type="journal article" date="2014" name="Int. J. Syst. Evol. Microbiol.">
        <title>Phylogenomics and the dynamic genome evolution of the genus Streptococcus.</title>
        <authorList>
            <consortium name="The Broad Institute Genome Sequencing Platform"/>
            <person name="Richards V.P."/>
            <person name="Palmer S.R."/>
            <person name="Pavinski Bitar P.D."/>
            <person name="Qin X."/>
            <person name="Weinstock G.M."/>
            <person name="Highlander S.K."/>
            <person name="Town C.D."/>
            <person name="Burne R.A."/>
            <person name="Stanhope M.J."/>
        </authorList>
    </citation>
    <scope>NUCLEOTIDE SEQUENCE [LARGE SCALE GENOMIC DNA]</scope>
    <source>
        <strain evidence="2 3">NCTC 11558</strain>
    </source>
</reference>
<protein>
    <submittedName>
        <fullName evidence="2">Uncharacterized protein</fullName>
    </submittedName>
</protein>
<sequence length="80" mass="8870">MSKPFAICKKEGFFILFDNLSKLGGQGHLGPALALPAVSFLVCFLMFIEYIKFPALVDIAPKSEKNKRQKAHLASCQEII</sequence>
<feature type="transmembrane region" description="Helical" evidence="1">
    <location>
        <begin position="29"/>
        <end position="48"/>
    </location>
</feature>
<name>G5JV52_9STRE</name>